<evidence type="ECO:0000256" key="2">
    <source>
        <dbReference type="SAM" id="Phobius"/>
    </source>
</evidence>
<keyword evidence="2" id="KW-0812">Transmembrane</keyword>
<dbReference type="KEGG" id="mbet:N8K70_13235"/>
<evidence type="ECO:0000313" key="3">
    <source>
        <dbReference type="EMBL" id="WOF22342.1"/>
    </source>
</evidence>
<dbReference type="RefSeq" id="WP_317138814.1">
    <property type="nucleotide sequence ID" value="NZ_CP118157.1"/>
</dbReference>
<keyword evidence="2" id="KW-1133">Transmembrane helix</keyword>
<keyword evidence="2" id="KW-0472">Membrane</keyword>
<feature type="region of interest" description="Disordered" evidence="1">
    <location>
        <begin position="43"/>
        <end position="67"/>
    </location>
</feature>
<proteinExistence type="predicted"/>
<name>A0AA97FIV2_9MICO</name>
<sequence>MELDPWVIIYGVYVASVLAGLLILWFVIYTAVRAALSSHRSALAEEREEREARERRGQRTQVVTRQR</sequence>
<reference evidence="3 4" key="1">
    <citation type="submission" date="2023-02" db="EMBL/GenBank/DDBJ databases">
        <title>Microbacterium betulae sp. nov., isolated from birch wood.</title>
        <authorList>
            <person name="Pasciak M."/>
            <person name="Pawlik K.J."/>
            <person name="Martynowski D."/>
            <person name="Laczmanski L."/>
            <person name="Ciekot J."/>
            <person name="Szponar B."/>
            <person name="Wojcik-Fatla A."/>
            <person name="Mackiewicz B."/>
            <person name="Farian E."/>
            <person name="Cholewa G."/>
            <person name="Cholewa A."/>
            <person name="Dutkiewicz J."/>
        </authorList>
    </citation>
    <scope>NUCLEOTIDE SEQUENCE [LARGE SCALE GENOMIC DNA]</scope>
    <source>
        <strain evidence="3 4">AB</strain>
    </source>
</reference>
<keyword evidence="4" id="KW-1185">Reference proteome</keyword>
<accession>A0AA97FIV2</accession>
<evidence type="ECO:0000256" key="1">
    <source>
        <dbReference type="SAM" id="MobiDB-lite"/>
    </source>
</evidence>
<evidence type="ECO:0000313" key="4">
    <source>
        <dbReference type="Proteomes" id="UP001305498"/>
    </source>
</evidence>
<organism evidence="3 4">
    <name type="scientific">Microbacterium betulae</name>
    <dbReference type="NCBI Taxonomy" id="2981139"/>
    <lineage>
        <taxon>Bacteria</taxon>
        <taxon>Bacillati</taxon>
        <taxon>Actinomycetota</taxon>
        <taxon>Actinomycetes</taxon>
        <taxon>Micrococcales</taxon>
        <taxon>Microbacteriaceae</taxon>
        <taxon>Microbacterium</taxon>
    </lineage>
</organism>
<dbReference type="EMBL" id="CP118157">
    <property type="protein sequence ID" value="WOF22342.1"/>
    <property type="molecule type" value="Genomic_DNA"/>
</dbReference>
<feature type="transmembrane region" description="Helical" evidence="2">
    <location>
        <begin position="6"/>
        <end position="32"/>
    </location>
</feature>
<protein>
    <submittedName>
        <fullName evidence="3">Uncharacterized protein</fullName>
    </submittedName>
</protein>
<dbReference type="AlphaFoldDB" id="A0AA97FIV2"/>
<dbReference type="Proteomes" id="UP001305498">
    <property type="component" value="Chromosome"/>
</dbReference>
<feature type="compositionally biased region" description="Basic and acidic residues" evidence="1">
    <location>
        <begin position="43"/>
        <end position="57"/>
    </location>
</feature>
<gene>
    <name evidence="3" type="ORF">N8K70_13235</name>
</gene>